<dbReference type="PANTHER" id="PTHR15549">
    <property type="entry name" value="PAIRED IMMUNOGLOBULIN-LIKE TYPE 2 RECEPTOR"/>
    <property type="match status" value="1"/>
</dbReference>
<feature type="chain" id="PRO_5044255872" evidence="7">
    <location>
        <begin position="30"/>
        <end position="526"/>
    </location>
</feature>
<name>A0AB34FHZ7_9HYPO</name>
<proteinExistence type="predicted"/>
<feature type="signal peptide" evidence="7">
    <location>
        <begin position="1"/>
        <end position="29"/>
    </location>
</feature>
<comment type="caution">
    <text evidence="8">The sequence shown here is derived from an EMBL/GenBank/DDBJ whole genome shotgun (WGS) entry which is preliminary data.</text>
</comment>
<feature type="region of interest" description="Disordered" evidence="5">
    <location>
        <begin position="241"/>
        <end position="260"/>
    </location>
</feature>
<keyword evidence="9" id="KW-1185">Reference proteome</keyword>
<evidence type="ECO:0000256" key="7">
    <source>
        <dbReference type="SAM" id="SignalP"/>
    </source>
</evidence>
<feature type="compositionally biased region" description="Low complexity" evidence="5">
    <location>
        <begin position="448"/>
        <end position="464"/>
    </location>
</feature>
<organism evidence="8 9">
    <name type="scientific">Purpureocillium lavendulum</name>
    <dbReference type="NCBI Taxonomy" id="1247861"/>
    <lineage>
        <taxon>Eukaryota</taxon>
        <taxon>Fungi</taxon>
        <taxon>Dikarya</taxon>
        <taxon>Ascomycota</taxon>
        <taxon>Pezizomycotina</taxon>
        <taxon>Sordariomycetes</taxon>
        <taxon>Hypocreomycetidae</taxon>
        <taxon>Hypocreales</taxon>
        <taxon>Ophiocordycipitaceae</taxon>
        <taxon>Purpureocillium</taxon>
    </lineage>
</organism>
<keyword evidence="4 6" id="KW-0472">Membrane</keyword>
<evidence type="ECO:0000313" key="9">
    <source>
        <dbReference type="Proteomes" id="UP001163105"/>
    </source>
</evidence>
<protein>
    <submittedName>
        <fullName evidence="8">LPXTG-domain-containing protein</fullName>
    </submittedName>
</protein>
<comment type="subcellular location">
    <subcellularLocation>
        <location evidence="1">Membrane</location>
        <topology evidence="1">Single-pass membrane protein</topology>
    </subcellularLocation>
</comment>
<evidence type="ECO:0000256" key="6">
    <source>
        <dbReference type="SAM" id="Phobius"/>
    </source>
</evidence>
<accession>A0AB34FHZ7</accession>
<reference evidence="8" key="1">
    <citation type="submission" date="2023-01" db="EMBL/GenBank/DDBJ databases">
        <title>The growth and conidiation of Purpureocillium lavendulum are regulated by nitrogen source and histone H3K14 acetylation.</title>
        <authorList>
            <person name="Tang P."/>
            <person name="Han J."/>
            <person name="Zhang C."/>
            <person name="Tang P."/>
            <person name="Qi F."/>
            <person name="Zhang K."/>
            <person name="Liang L."/>
        </authorList>
    </citation>
    <scope>NUCLEOTIDE SEQUENCE</scope>
    <source>
        <strain evidence="8">YMF1.00683</strain>
    </source>
</reference>
<dbReference type="AlphaFoldDB" id="A0AB34FHZ7"/>
<sequence length="526" mass="55385">MARTTTSVVRAAAAWAILMLLTPLGLVTALQVSPNSPCADVCIDDAALNRSDPGSSTTVGRRDIVCEDRQMNVDGTKQQQSSSSSSSSSVGMRFRQCMACLERSAFEQDGESDQQWFLYNMRYAVDFCVFGFPNGTGAGSNPCLTSEACGRLARALEDGIIITASSNSSTNSTDAYSYCDVDKGAMRSKYLDACLQCVRADGKHRYLSNFLVALDAACRQKPSRGLILGLNDTIFANTSVEGTAPSSPSAPKPSPLSSDDHDGLSAGAIAGIVLGVVALAVLAAGCVFVQCRRRRNRRKKQQQQQQPSSPSPPRMRPPLHPPGAGAAPSPHVVGVTAGPSSSSHAGEQHQQRLQHQQVDDEVDYDGRFFGNDKAPTVAQATFSPVANSKPVAIWPAQAAPQPQGQQTPGGSGRGERLPPLASVVTEPFPAHAHAHGHGTADASPDGATPPTSTVSTTFSSVPLLSNPPYRLTGSPAMGASPIFDAGRRSPVPGQQGRRKKKWRRGSASSPIEATKIQTSFAPPPRG</sequence>
<dbReference type="GO" id="GO:0016020">
    <property type="term" value="C:membrane"/>
    <property type="evidence" value="ECO:0007669"/>
    <property type="project" value="UniProtKB-SubCell"/>
</dbReference>
<dbReference type="Proteomes" id="UP001163105">
    <property type="component" value="Unassembled WGS sequence"/>
</dbReference>
<keyword evidence="7" id="KW-0732">Signal</keyword>
<evidence type="ECO:0000256" key="1">
    <source>
        <dbReference type="ARBA" id="ARBA00004167"/>
    </source>
</evidence>
<keyword evidence="2 6" id="KW-0812">Transmembrane</keyword>
<feature type="region of interest" description="Disordered" evidence="5">
    <location>
        <begin position="398"/>
        <end position="526"/>
    </location>
</feature>
<feature type="compositionally biased region" description="Polar residues" evidence="5">
    <location>
        <begin position="506"/>
        <end position="520"/>
    </location>
</feature>
<evidence type="ECO:0000256" key="2">
    <source>
        <dbReference type="ARBA" id="ARBA00022692"/>
    </source>
</evidence>
<feature type="compositionally biased region" description="Pro residues" evidence="5">
    <location>
        <begin position="309"/>
        <end position="321"/>
    </location>
</feature>
<dbReference type="EMBL" id="JAQHRD010000008">
    <property type="protein sequence ID" value="KAJ6438545.1"/>
    <property type="molecule type" value="Genomic_DNA"/>
</dbReference>
<keyword evidence="3 6" id="KW-1133">Transmembrane helix</keyword>
<feature type="region of interest" description="Disordered" evidence="5">
    <location>
        <begin position="295"/>
        <end position="357"/>
    </location>
</feature>
<dbReference type="InterPro" id="IPR051694">
    <property type="entry name" value="Immunoregulatory_rcpt-like"/>
</dbReference>
<dbReference type="PANTHER" id="PTHR15549:SF27">
    <property type="entry name" value="CHITIN-BINDING TYPE-1 DOMAIN-CONTAINING PROTEIN"/>
    <property type="match status" value="1"/>
</dbReference>
<feature type="transmembrane region" description="Helical" evidence="6">
    <location>
        <begin position="264"/>
        <end position="289"/>
    </location>
</feature>
<evidence type="ECO:0000313" key="8">
    <source>
        <dbReference type="EMBL" id="KAJ6438545.1"/>
    </source>
</evidence>
<evidence type="ECO:0000256" key="5">
    <source>
        <dbReference type="SAM" id="MobiDB-lite"/>
    </source>
</evidence>
<evidence type="ECO:0000256" key="4">
    <source>
        <dbReference type="ARBA" id="ARBA00023136"/>
    </source>
</evidence>
<gene>
    <name evidence="8" type="ORF">O9K51_09138</name>
</gene>
<feature type="compositionally biased region" description="Low complexity" evidence="5">
    <location>
        <begin position="322"/>
        <end position="335"/>
    </location>
</feature>
<dbReference type="GO" id="GO:0071944">
    <property type="term" value="C:cell periphery"/>
    <property type="evidence" value="ECO:0007669"/>
    <property type="project" value="UniProtKB-ARBA"/>
</dbReference>
<evidence type="ECO:0000256" key="3">
    <source>
        <dbReference type="ARBA" id="ARBA00022989"/>
    </source>
</evidence>